<organism evidence="4 5">
    <name type="scientific">Kaustia mangrovi</name>
    <dbReference type="NCBI Taxonomy" id="2593653"/>
    <lineage>
        <taxon>Bacteria</taxon>
        <taxon>Pseudomonadati</taxon>
        <taxon>Pseudomonadota</taxon>
        <taxon>Alphaproteobacteria</taxon>
        <taxon>Hyphomicrobiales</taxon>
        <taxon>Parvibaculaceae</taxon>
        <taxon>Kaustia</taxon>
    </lineage>
</organism>
<protein>
    <submittedName>
        <fullName evidence="4">MgtC/SapB family protein</fullName>
    </submittedName>
</protein>
<feature type="transmembrane region" description="Helical" evidence="2">
    <location>
        <begin position="6"/>
        <end position="26"/>
    </location>
</feature>
<evidence type="ECO:0000256" key="2">
    <source>
        <dbReference type="SAM" id="Phobius"/>
    </source>
</evidence>
<evidence type="ECO:0000259" key="3">
    <source>
        <dbReference type="Pfam" id="PF02308"/>
    </source>
</evidence>
<keyword evidence="2" id="KW-0812">Transmembrane</keyword>
<evidence type="ECO:0000313" key="5">
    <source>
        <dbReference type="Proteomes" id="UP000593594"/>
    </source>
</evidence>
<dbReference type="Pfam" id="PF02308">
    <property type="entry name" value="MgtC"/>
    <property type="match status" value="1"/>
</dbReference>
<feature type="transmembrane region" description="Helical" evidence="2">
    <location>
        <begin position="38"/>
        <end position="56"/>
    </location>
</feature>
<name>A0A7S8C0Z3_9HYPH</name>
<gene>
    <name evidence="4" type="ORF">HW532_00615</name>
</gene>
<keyword evidence="2" id="KW-1133">Transmembrane helix</keyword>
<feature type="region of interest" description="Disordered" evidence="1">
    <location>
        <begin position="69"/>
        <end position="91"/>
    </location>
</feature>
<dbReference type="InterPro" id="IPR049177">
    <property type="entry name" value="MgtC_SapB_SrpB_YhiD_N"/>
</dbReference>
<accession>A0A7S8C0Z3</accession>
<dbReference type="AlphaFoldDB" id="A0A7S8C0Z3"/>
<evidence type="ECO:0000256" key="1">
    <source>
        <dbReference type="SAM" id="MobiDB-lite"/>
    </source>
</evidence>
<dbReference type="RefSeq" id="WP_213162590.1">
    <property type="nucleotide sequence ID" value="NZ_CP058214.1"/>
</dbReference>
<feature type="domain" description="MgtC/SapB/SrpB/YhiD N-terminal" evidence="3">
    <location>
        <begin position="10"/>
        <end position="56"/>
    </location>
</feature>
<proteinExistence type="predicted"/>
<reference evidence="4 5" key="1">
    <citation type="submission" date="2020-06" db="EMBL/GenBank/DDBJ databases">
        <title>Genome sequence of 2 isolates from Red Sea Mangroves.</title>
        <authorList>
            <person name="Sefrji F."/>
            <person name="Michoud G."/>
            <person name="Merlino G."/>
            <person name="Daffonchio D."/>
        </authorList>
    </citation>
    <scope>NUCLEOTIDE SEQUENCE [LARGE SCALE GENOMIC DNA]</scope>
    <source>
        <strain evidence="4 5">R1DC25</strain>
    </source>
</reference>
<dbReference type="PANTHER" id="PTHR39084:SF1">
    <property type="entry name" value="DUF4010 DOMAIN-CONTAINING PROTEIN"/>
    <property type="match status" value="1"/>
</dbReference>
<keyword evidence="2" id="KW-0472">Membrane</keyword>
<feature type="compositionally biased region" description="Low complexity" evidence="1">
    <location>
        <begin position="75"/>
        <end position="84"/>
    </location>
</feature>
<dbReference type="PANTHER" id="PTHR39084">
    <property type="entry name" value="MEMBRANE PROTEIN-RELATED"/>
    <property type="match status" value="1"/>
</dbReference>
<dbReference type="KEGG" id="kmn:HW532_00615"/>
<keyword evidence="5" id="KW-1185">Reference proteome</keyword>
<dbReference type="Proteomes" id="UP000593594">
    <property type="component" value="Chromosome"/>
</dbReference>
<evidence type="ECO:0000313" key="4">
    <source>
        <dbReference type="EMBL" id="QPC41372.1"/>
    </source>
</evidence>
<sequence>MDAVELFQRLALALAIGLLIGVERGWKERELAEGRRVAGIRTFALIGLLGAFWRLSARRSVRSCRRWGLPPSPGPSSCSGCAGSVRPSSMA</sequence>
<dbReference type="EMBL" id="CP058214">
    <property type="protein sequence ID" value="QPC41372.1"/>
    <property type="molecule type" value="Genomic_DNA"/>
</dbReference>